<dbReference type="HOGENOM" id="CLU_009120_3_1_4"/>
<evidence type="ECO:0000259" key="12">
    <source>
        <dbReference type="Pfam" id="PF13954"/>
    </source>
</evidence>
<dbReference type="Pfam" id="PF13953">
    <property type="entry name" value="PapC_C"/>
    <property type="match status" value="1"/>
</dbReference>
<evidence type="ECO:0000313" key="13">
    <source>
        <dbReference type="EMBL" id="AHG64765.1"/>
    </source>
</evidence>
<dbReference type="InterPro" id="IPR025949">
    <property type="entry name" value="PapC-like_C"/>
</dbReference>
<dbReference type="Pfam" id="PF13954">
    <property type="entry name" value="PapC_N"/>
    <property type="match status" value="1"/>
</dbReference>
<dbReference type="PROSITE" id="PS01151">
    <property type="entry name" value="FIMBRIAL_USHER"/>
    <property type="match status" value="1"/>
</dbReference>
<dbReference type="Gene3D" id="2.60.40.2070">
    <property type="match status" value="1"/>
</dbReference>
<dbReference type="GO" id="GO:0009297">
    <property type="term" value="P:pilus assembly"/>
    <property type="evidence" value="ECO:0007669"/>
    <property type="project" value="InterPro"/>
</dbReference>
<keyword evidence="8 9" id="KW-0998">Cell outer membrane</keyword>
<dbReference type="Gene3D" id="2.60.40.3110">
    <property type="match status" value="1"/>
</dbReference>
<dbReference type="KEGG" id="amim:MIM_c26960"/>
<proteinExistence type="inferred from homology"/>
<feature type="signal peptide" evidence="10">
    <location>
        <begin position="1"/>
        <end position="27"/>
    </location>
</feature>
<keyword evidence="5 9" id="KW-0812">Transmembrane</keyword>
<dbReference type="FunFam" id="2.60.40.3110:FF:000001">
    <property type="entry name" value="Putative fimbrial outer membrane usher"/>
    <property type="match status" value="1"/>
</dbReference>
<evidence type="ECO:0000256" key="4">
    <source>
        <dbReference type="ARBA" id="ARBA00022452"/>
    </source>
</evidence>
<dbReference type="SUPFAM" id="SSF141729">
    <property type="entry name" value="FimD N-terminal domain-like"/>
    <property type="match status" value="1"/>
</dbReference>
<dbReference type="InterPro" id="IPR037224">
    <property type="entry name" value="PapC_N_sf"/>
</dbReference>
<evidence type="ECO:0000259" key="11">
    <source>
        <dbReference type="Pfam" id="PF13953"/>
    </source>
</evidence>
<evidence type="ECO:0000256" key="1">
    <source>
        <dbReference type="ARBA" id="ARBA00004571"/>
    </source>
</evidence>
<dbReference type="AlphaFoldDB" id="W0PH59"/>
<name>W0PH59_ADVMD</name>
<dbReference type="Gene3D" id="2.60.40.2610">
    <property type="entry name" value="Outer membrane usher protein FimD, plug domain"/>
    <property type="match status" value="1"/>
</dbReference>
<reference evidence="13 14" key="1">
    <citation type="journal article" date="2014" name="Microbiology">
        <title>Unravelling the complete genome sequence of Advenella mimigardefordensis strain DPN7T and novel insights in the catabolism of the xenobiotic polythioester precursor 3,3'-dithiodipropionate.</title>
        <authorList>
            <person name="Wubbeler J.H."/>
            <person name="Hiessl S."/>
            <person name="Schuldes J."/>
            <person name="Thurmer A."/>
            <person name="Daniel R."/>
            <person name="Steinbuchel A."/>
        </authorList>
    </citation>
    <scope>NUCLEOTIDE SEQUENCE [LARGE SCALE GENOMIC DNA]</scope>
    <source>
        <strain evidence="14">DSM 17166 / LMG 22922 / DPN7</strain>
    </source>
</reference>
<comment type="similarity">
    <text evidence="2 9">Belongs to the fimbrial export usher family.</text>
</comment>
<keyword evidence="7 9" id="KW-0472">Membrane</keyword>
<dbReference type="InterPro" id="IPR000015">
    <property type="entry name" value="Fimb_usher"/>
</dbReference>
<evidence type="ECO:0000256" key="3">
    <source>
        <dbReference type="ARBA" id="ARBA00022448"/>
    </source>
</evidence>
<dbReference type="PATRIC" id="fig|1247726.3.peg.2962"/>
<comment type="subcellular location">
    <subcellularLocation>
        <location evidence="1 9">Cell outer membrane</location>
        <topology evidence="1 9">Multi-pass membrane protein</topology>
    </subcellularLocation>
</comment>
<evidence type="ECO:0000256" key="6">
    <source>
        <dbReference type="ARBA" id="ARBA00022729"/>
    </source>
</evidence>
<evidence type="ECO:0000313" key="14">
    <source>
        <dbReference type="Proteomes" id="UP000019095"/>
    </source>
</evidence>
<dbReference type="eggNOG" id="COG3188">
    <property type="taxonomic scope" value="Bacteria"/>
</dbReference>
<feature type="domain" description="PapC-like C-terminal" evidence="11">
    <location>
        <begin position="759"/>
        <end position="823"/>
    </location>
</feature>
<dbReference type="GO" id="GO:0009279">
    <property type="term" value="C:cell outer membrane"/>
    <property type="evidence" value="ECO:0007669"/>
    <property type="project" value="UniProtKB-SubCell"/>
</dbReference>
<dbReference type="Pfam" id="PF00577">
    <property type="entry name" value="Usher"/>
    <property type="match status" value="1"/>
</dbReference>
<evidence type="ECO:0000256" key="5">
    <source>
        <dbReference type="ARBA" id="ARBA00022692"/>
    </source>
</evidence>
<dbReference type="InterPro" id="IPR018030">
    <property type="entry name" value="Fimbrial_membr_usher_CS"/>
</dbReference>
<dbReference type="InterPro" id="IPR043142">
    <property type="entry name" value="PapC-like_C_sf"/>
</dbReference>
<evidence type="ECO:0000256" key="7">
    <source>
        <dbReference type="ARBA" id="ARBA00023136"/>
    </source>
</evidence>
<evidence type="ECO:0000256" key="9">
    <source>
        <dbReference type="RuleBase" id="RU003884"/>
    </source>
</evidence>
<evidence type="ECO:0000256" key="2">
    <source>
        <dbReference type="ARBA" id="ARBA00008064"/>
    </source>
</evidence>
<keyword evidence="3 9" id="KW-0813">Transport</keyword>
<dbReference type="EMBL" id="CP003915">
    <property type="protein sequence ID" value="AHG64765.1"/>
    <property type="molecule type" value="Genomic_DNA"/>
</dbReference>
<dbReference type="STRING" id="1247726.MIM_c26960"/>
<feature type="domain" description="PapC N-terminal" evidence="12">
    <location>
        <begin position="33"/>
        <end position="178"/>
    </location>
</feature>
<dbReference type="GO" id="GO:0015473">
    <property type="term" value="F:fimbrial usher porin activity"/>
    <property type="evidence" value="ECO:0007669"/>
    <property type="project" value="InterPro"/>
</dbReference>
<sequence length="844" mass="92663">MCRYFPTSSTYVLFFSLLYALSTQPAAGQQRVEFDEAFLRGAARHGLDVSRFAQHNRIPPGEYESDIYVNNVWKGKTRLHFRELNANGATTLCLSDVLLRILDLDPARLSYRNINHRETPCMAAAEAIPQATFSYRLDDLRLNVDIAQIYVRQRPRGYISPDNWQTGVPTAFLNYDYNFYQTTMRGGNRTYNARFLHLNGGINLGNWHYRHQGSLSWGNMVGNDENEGSRYRTYANYLQRDIPLLKSQIMLGDFITNNVLFDTLSLRGVQLFSDDRMLPDSVRGYAPAVRGIAQSNALVTIRQNANIISETSVPPGPFEINDLYPSSYGGDLHVTITEANGSARTFIVPFNTMSRLLRPGGLKYHFAAGRLKLGQDTLNNRVIQSSLQYGVNNWLTVNAGVSVSERFRSLLFGGAFNTSLGAFGFDMISSRTSLRSGERQAGVTWRATYSHFVPATKSNIALTAAHYSSNGYHSIVSAALQDNQDGSTRRFRYLPDRQKNQLQLTWNQPFADRWGSAYLTAYTNDYWNRSGRDTTVQAGYSNSYRNISYTLSVSRTRDYYTAKSSNHVFLSFSIPIGKTGNHTLTTQAGNQTDNGSYVSSMLAGSFGNNNAYAYAATASHGSGSTSGSINGTYRSSYGLLSASAGVGKGYRQFGVSASGAAIVHPKGISFSEQVGNTFAIISAPGAEGARVAAGTNTRLDANGIAVVPYLNPYQINTVGVDPLNAGRNVDFEATSYQVIPRANGTMLVELKTKTGRGVLFQITLADGTFPPLGTDVLDEQGNTVGFVAQQGYVFARGPQQTGALFLRWGSAESAQCKASYALEQTTDSGKGASDQLIKVKVQCH</sequence>
<dbReference type="PANTHER" id="PTHR30451:SF20">
    <property type="entry name" value="FIMBRIAE USHER"/>
    <property type="match status" value="1"/>
</dbReference>
<gene>
    <name evidence="13" type="primary">hifC</name>
    <name evidence="13" type="ORF">MIM_c26960</name>
</gene>
<keyword evidence="6 10" id="KW-0732">Signal</keyword>
<accession>W0PH59</accession>
<feature type="chain" id="PRO_5004794138" evidence="10">
    <location>
        <begin position="28"/>
        <end position="844"/>
    </location>
</feature>
<dbReference type="Proteomes" id="UP000019095">
    <property type="component" value="Chromosome"/>
</dbReference>
<dbReference type="InterPro" id="IPR025885">
    <property type="entry name" value="PapC_N"/>
</dbReference>
<keyword evidence="4" id="KW-1134">Transmembrane beta strand</keyword>
<protein>
    <submittedName>
        <fullName evidence="13">Outer membrane fimbrial usher protein HifC</fullName>
    </submittedName>
</protein>
<organism evidence="13 14">
    <name type="scientific">Advenella mimigardefordensis (strain DSM 17166 / LMG 22922 / DPN7)</name>
    <dbReference type="NCBI Taxonomy" id="1247726"/>
    <lineage>
        <taxon>Bacteria</taxon>
        <taxon>Pseudomonadati</taxon>
        <taxon>Pseudomonadota</taxon>
        <taxon>Betaproteobacteria</taxon>
        <taxon>Burkholderiales</taxon>
        <taxon>Alcaligenaceae</taxon>
    </lineage>
</organism>
<dbReference type="InterPro" id="IPR042186">
    <property type="entry name" value="FimD_plug_dom"/>
</dbReference>
<evidence type="ECO:0000256" key="10">
    <source>
        <dbReference type="SAM" id="SignalP"/>
    </source>
</evidence>
<keyword evidence="9" id="KW-1029">Fimbrium biogenesis</keyword>
<keyword evidence="14" id="KW-1185">Reference proteome</keyword>
<evidence type="ECO:0000256" key="8">
    <source>
        <dbReference type="ARBA" id="ARBA00023237"/>
    </source>
</evidence>
<dbReference type="PANTHER" id="PTHR30451">
    <property type="entry name" value="OUTER MEMBRANE USHER PROTEIN"/>
    <property type="match status" value="1"/>
</dbReference>
<dbReference type="Gene3D" id="3.10.20.410">
    <property type="match status" value="1"/>
</dbReference>